<reference evidence="2 3" key="1">
    <citation type="submission" date="2020-03" db="EMBL/GenBank/DDBJ databases">
        <title>Whole genome shotgun sequence of Phytohabitans houttuyneae NBRC 108639.</title>
        <authorList>
            <person name="Komaki H."/>
            <person name="Tamura T."/>
        </authorList>
    </citation>
    <scope>NUCLEOTIDE SEQUENCE [LARGE SCALE GENOMIC DNA]</scope>
    <source>
        <strain evidence="2 3">NBRC 108639</strain>
    </source>
</reference>
<keyword evidence="1" id="KW-1133">Transmembrane helix</keyword>
<keyword evidence="1" id="KW-0812">Transmembrane</keyword>
<keyword evidence="1" id="KW-0472">Membrane</keyword>
<feature type="transmembrane region" description="Helical" evidence="1">
    <location>
        <begin position="89"/>
        <end position="111"/>
    </location>
</feature>
<evidence type="ECO:0000313" key="3">
    <source>
        <dbReference type="Proteomes" id="UP000482800"/>
    </source>
</evidence>
<protein>
    <submittedName>
        <fullName evidence="2">Uncharacterized protein</fullName>
    </submittedName>
</protein>
<organism evidence="2 3">
    <name type="scientific">Phytohabitans houttuyneae</name>
    <dbReference type="NCBI Taxonomy" id="1076126"/>
    <lineage>
        <taxon>Bacteria</taxon>
        <taxon>Bacillati</taxon>
        <taxon>Actinomycetota</taxon>
        <taxon>Actinomycetes</taxon>
        <taxon>Micromonosporales</taxon>
        <taxon>Micromonosporaceae</taxon>
    </lineage>
</organism>
<keyword evidence="3" id="KW-1185">Reference proteome</keyword>
<dbReference type="Proteomes" id="UP000482800">
    <property type="component" value="Unassembled WGS sequence"/>
</dbReference>
<comment type="caution">
    <text evidence="2">The sequence shown here is derived from an EMBL/GenBank/DDBJ whole genome shotgun (WGS) entry which is preliminary data.</text>
</comment>
<dbReference type="EMBL" id="BLPF01000004">
    <property type="protein sequence ID" value="GFJ85040.1"/>
    <property type="molecule type" value="Genomic_DNA"/>
</dbReference>
<dbReference type="AlphaFoldDB" id="A0A6V8KNS2"/>
<feature type="transmembrane region" description="Helical" evidence="1">
    <location>
        <begin position="56"/>
        <end position="83"/>
    </location>
</feature>
<accession>A0A6V8KNS2</accession>
<reference evidence="2 3" key="2">
    <citation type="submission" date="2020-03" db="EMBL/GenBank/DDBJ databases">
        <authorList>
            <person name="Ichikawa N."/>
            <person name="Kimura A."/>
            <person name="Kitahashi Y."/>
            <person name="Uohara A."/>
        </authorList>
    </citation>
    <scope>NUCLEOTIDE SEQUENCE [LARGE SCALE GENOMIC DNA]</scope>
    <source>
        <strain evidence="2 3">NBRC 108639</strain>
    </source>
</reference>
<proteinExistence type="predicted"/>
<gene>
    <name evidence="2" type="ORF">Phou_092200</name>
</gene>
<name>A0A6V8KNS2_9ACTN</name>
<evidence type="ECO:0000256" key="1">
    <source>
        <dbReference type="SAM" id="Phobius"/>
    </source>
</evidence>
<evidence type="ECO:0000313" key="2">
    <source>
        <dbReference type="EMBL" id="GFJ85040.1"/>
    </source>
</evidence>
<sequence>MIADNSTPLTGSQGMPVASMVPVVSINADVRDHTSELVNTPRAQALLPSRSLRRTVLAATALITATTTATVFILLSALLIRFLQGVGMSGWPLTAIALAGVVATWVACWLSQPRVERLASRLTASQRKG</sequence>